<reference evidence="1 2" key="1">
    <citation type="submission" date="2020-06" db="EMBL/GenBank/DDBJ databases">
        <title>Actinokineospora xiongansis sp. nov., isolated from soil of Baiyangdian.</title>
        <authorList>
            <person name="Zhang X."/>
        </authorList>
    </citation>
    <scope>NUCLEOTIDE SEQUENCE [LARGE SCALE GENOMIC DNA]</scope>
    <source>
        <strain evidence="1 2">HBU206404</strain>
    </source>
</reference>
<protein>
    <submittedName>
        <fullName evidence="1">Uncharacterized protein</fullName>
    </submittedName>
</protein>
<organism evidence="1 2">
    <name type="scientific">Actinokineospora xionganensis</name>
    <dbReference type="NCBI Taxonomy" id="2684470"/>
    <lineage>
        <taxon>Bacteria</taxon>
        <taxon>Bacillati</taxon>
        <taxon>Actinomycetota</taxon>
        <taxon>Actinomycetes</taxon>
        <taxon>Pseudonocardiales</taxon>
        <taxon>Pseudonocardiaceae</taxon>
        <taxon>Actinokineospora</taxon>
    </lineage>
</organism>
<comment type="caution">
    <text evidence="1">The sequence shown here is derived from an EMBL/GenBank/DDBJ whole genome shotgun (WGS) entry which is preliminary data.</text>
</comment>
<dbReference type="RefSeq" id="WP_187220451.1">
    <property type="nucleotide sequence ID" value="NZ_JABVED010000006.1"/>
</dbReference>
<sequence length="51" mass="6308">MSRTWFLVFLWVIRLGSDRFWWLIDEDLHAVVDLDRVRWVTIGVTWGDDEW</sequence>
<keyword evidence="2" id="KW-1185">Reference proteome</keyword>
<dbReference type="EMBL" id="JABVED010000006">
    <property type="protein sequence ID" value="MBC6447938.1"/>
    <property type="molecule type" value="Genomic_DNA"/>
</dbReference>
<accession>A0ABR7L611</accession>
<dbReference type="Proteomes" id="UP000734823">
    <property type="component" value="Unassembled WGS sequence"/>
</dbReference>
<evidence type="ECO:0000313" key="1">
    <source>
        <dbReference type="EMBL" id="MBC6447938.1"/>
    </source>
</evidence>
<name>A0ABR7L611_9PSEU</name>
<evidence type="ECO:0000313" key="2">
    <source>
        <dbReference type="Proteomes" id="UP000734823"/>
    </source>
</evidence>
<proteinExistence type="predicted"/>
<gene>
    <name evidence="1" type="ORF">GPZ80_12235</name>
</gene>